<dbReference type="EMBL" id="RKHO01000001">
    <property type="protein sequence ID" value="ROR91032.1"/>
    <property type="molecule type" value="Genomic_DNA"/>
</dbReference>
<evidence type="ECO:0000313" key="3">
    <source>
        <dbReference type="Proteomes" id="UP000281738"/>
    </source>
</evidence>
<dbReference type="Proteomes" id="UP000281738">
    <property type="component" value="Unassembled WGS sequence"/>
</dbReference>
<feature type="transmembrane region" description="Helical" evidence="1">
    <location>
        <begin position="15"/>
        <end position="37"/>
    </location>
</feature>
<reference evidence="2 3" key="1">
    <citation type="submission" date="2018-11" db="EMBL/GenBank/DDBJ databases">
        <title>Sequencing the genomes of 1000 actinobacteria strains.</title>
        <authorList>
            <person name="Klenk H.-P."/>
        </authorList>
    </citation>
    <scope>NUCLEOTIDE SEQUENCE [LARGE SCALE GENOMIC DNA]</scope>
    <source>
        <strain evidence="2 3">DSM 12652</strain>
    </source>
</reference>
<protein>
    <recommendedName>
        <fullName evidence="4">PASTA domain-containing protein</fullName>
    </recommendedName>
</protein>
<evidence type="ECO:0000256" key="1">
    <source>
        <dbReference type="SAM" id="Phobius"/>
    </source>
</evidence>
<evidence type="ECO:0008006" key="4">
    <source>
        <dbReference type="Google" id="ProtNLM"/>
    </source>
</evidence>
<dbReference type="RefSeq" id="WP_148077018.1">
    <property type="nucleotide sequence ID" value="NZ_RKHO01000001.1"/>
</dbReference>
<name>A0A3N2CU16_9ACTN</name>
<keyword evidence="3" id="KW-1185">Reference proteome</keyword>
<dbReference type="AlphaFoldDB" id="A0A3N2CU16"/>
<keyword evidence="1" id="KW-0472">Membrane</keyword>
<gene>
    <name evidence="2" type="ORF">EDD33_1892</name>
</gene>
<comment type="caution">
    <text evidence="2">The sequence shown here is derived from an EMBL/GenBank/DDBJ whole genome shotgun (WGS) entry which is preliminary data.</text>
</comment>
<organism evidence="2 3">
    <name type="scientific">Nocardioides aurantiacus</name>
    <dbReference type="NCBI Taxonomy" id="86796"/>
    <lineage>
        <taxon>Bacteria</taxon>
        <taxon>Bacillati</taxon>
        <taxon>Actinomycetota</taxon>
        <taxon>Actinomycetes</taxon>
        <taxon>Propionibacteriales</taxon>
        <taxon>Nocardioidaceae</taxon>
        <taxon>Nocardioides</taxon>
    </lineage>
</organism>
<accession>A0A3N2CU16</accession>
<sequence>MGGIQRRTTRRQRHVATGVAAGVAAVVLVVGGGFVAVATLSTTEAADAGPGPSPTGRAFVDGGDVGKPAAGTRLVGVGRVAVAVPDGWEDGEARCNGVRRDDGWHRVAQACVGRGRTAPAVAVSTGETIDFAGLEPAGQVGGHRLVATPATCSTGDPVVCGQSFGVPDLDAYFSVSIPHGPQAGRRGYGAPLRQVDAIRGSLRVLAEDRVAVPYRTPDHAATKLRAALTALGLSVKINRLTCPPTASCFGGAVNIEPEPGTVVPAGSTVTLDVM</sequence>
<keyword evidence="1" id="KW-1133">Transmembrane helix</keyword>
<evidence type="ECO:0000313" key="2">
    <source>
        <dbReference type="EMBL" id="ROR91032.1"/>
    </source>
</evidence>
<keyword evidence="1" id="KW-0812">Transmembrane</keyword>
<proteinExistence type="predicted"/>